<accession>A0AC34F7Z6</accession>
<reference evidence="2" key="1">
    <citation type="submission" date="2022-11" db="UniProtKB">
        <authorList>
            <consortium name="WormBaseParasite"/>
        </authorList>
    </citation>
    <scope>IDENTIFICATION</scope>
</reference>
<name>A0AC34F7Z6_9BILA</name>
<dbReference type="Proteomes" id="UP000887579">
    <property type="component" value="Unplaced"/>
</dbReference>
<sequence>MATTSSRTDPTNILGNIERIFSTLNNKLEKDVRDHLKNVYSTLTICMFSAVFGVVANSVLGLYSWAFVLAIAQFGLLFMLMTTTHSRETENKRLAYLFGFAFLVGCNTGPLIEYVGAQDPSLVFNAYLITCIVFGAFTLSALYADSTKFLHLGGMLGAALMCLLVTSIFARSQFMYSMIMWGGLAINCGFVLYDTQLIAERKRRGDNDYIRHTVDLFIDFIAERKRRGDNDYIRHTVDLFIDFVNLFRYILILLKDKSDNDRRRNRN</sequence>
<dbReference type="WBParaSite" id="ES5_v2.g13378.t1">
    <property type="protein sequence ID" value="ES5_v2.g13378.t1"/>
    <property type="gene ID" value="ES5_v2.g13378"/>
</dbReference>
<proteinExistence type="predicted"/>
<protein>
    <submittedName>
        <fullName evidence="2">Bax inhibitor 1</fullName>
    </submittedName>
</protein>
<organism evidence="1 2">
    <name type="scientific">Panagrolaimus sp. ES5</name>
    <dbReference type="NCBI Taxonomy" id="591445"/>
    <lineage>
        <taxon>Eukaryota</taxon>
        <taxon>Metazoa</taxon>
        <taxon>Ecdysozoa</taxon>
        <taxon>Nematoda</taxon>
        <taxon>Chromadorea</taxon>
        <taxon>Rhabditida</taxon>
        <taxon>Tylenchina</taxon>
        <taxon>Panagrolaimomorpha</taxon>
        <taxon>Panagrolaimoidea</taxon>
        <taxon>Panagrolaimidae</taxon>
        <taxon>Panagrolaimus</taxon>
    </lineage>
</organism>
<evidence type="ECO:0000313" key="1">
    <source>
        <dbReference type="Proteomes" id="UP000887579"/>
    </source>
</evidence>
<evidence type="ECO:0000313" key="2">
    <source>
        <dbReference type="WBParaSite" id="ES5_v2.g13378.t1"/>
    </source>
</evidence>